<gene>
    <name evidence="2" type="ORF">RRG08_021120</name>
</gene>
<dbReference type="AlphaFoldDB" id="A0AAE0Z5Q3"/>
<accession>A0AAE0Z5Q3</accession>
<sequence length="113" mass="12445">MPSSSYSLEPRIMRMELAVSRFPLRHLPSSSALGQPVPDLGTSGARRARPKINTRHNVAASLLSLHATDTEESALQNRSSSSSFLSFSPELSALFLETSTIFHALRSFSYCIY</sequence>
<dbReference type="EMBL" id="JAWDGP010004573">
    <property type="protein sequence ID" value="KAK3763297.1"/>
    <property type="molecule type" value="Genomic_DNA"/>
</dbReference>
<evidence type="ECO:0000313" key="3">
    <source>
        <dbReference type="Proteomes" id="UP001283361"/>
    </source>
</evidence>
<reference evidence="2" key="1">
    <citation type="journal article" date="2023" name="G3 (Bethesda)">
        <title>A reference genome for the long-term kleptoplast-retaining sea slug Elysia crispata morphotype clarki.</title>
        <authorList>
            <person name="Eastman K.E."/>
            <person name="Pendleton A.L."/>
            <person name="Shaikh M.A."/>
            <person name="Suttiyut T."/>
            <person name="Ogas R."/>
            <person name="Tomko P."/>
            <person name="Gavelis G."/>
            <person name="Widhalm J.R."/>
            <person name="Wisecaver J.H."/>
        </authorList>
    </citation>
    <scope>NUCLEOTIDE SEQUENCE</scope>
    <source>
        <strain evidence="2">ECLA1</strain>
    </source>
</reference>
<organism evidence="2 3">
    <name type="scientific">Elysia crispata</name>
    <name type="common">lettuce slug</name>
    <dbReference type="NCBI Taxonomy" id="231223"/>
    <lineage>
        <taxon>Eukaryota</taxon>
        <taxon>Metazoa</taxon>
        <taxon>Spiralia</taxon>
        <taxon>Lophotrochozoa</taxon>
        <taxon>Mollusca</taxon>
        <taxon>Gastropoda</taxon>
        <taxon>Heterobranchia</taxon>
        <taxon>Euthyneura</taxon>
        <taxon>Panpulmonata</taxon>
        <taxon>Sacoglossa</taxon>
        <taxon>Placobranchoidea</taxon>
        <taxon>Plakobranchidae</taxon>
        <taxon>Elysia</taxon>
    </lineage>
</organism>
<evidence type="ECO:0000256" key="1">
    <source>
        <dbReference type="SAM" id="MobiDB-lite"/>
    </source>
</evidence>
<proteinExistence type="predicted"/>
<comment type="caution">
    <text evidence="2">The sequence shown here is derived from an EMBL/GenBank/DDBJ whole genome shotgun (WGS) entry which is preliminary data.</text>
</comment>
<evidence type="ECO:0000313" key="2">
    <source>
        <dbReference type="EMBL" id="KAK3763297.1"/>
    </source>
</evidence>
<feature type="region of interest" description="Disordered" evidence="1">
    <location>
        <begin position="30"/>
        <end position="50"/>
    </location>
</feature>
<keyword evidence="3" id="KW-1185">Reference proteome</keyword>
<dbReference type="Proteomes" id="UP001283361">
    <property type="component" value="Unassembled WGS sequence"/>
</dbReference>
<name>A0AAE0Z5Q3_9GAST</name>
<protein>
    <submittedName>
        <fullName evidence="2">Uncharacterized protein</fullName>
    </submittedName>
</protein>